<organism evidence="2">
    <name type="scientific">uncultured spirochete</name>
    <dbReference type="NCBI Taxonomy" id="156406"/>
    <lineage>
        <taxon>Bacteria</taxon>
        <taxon>Pseudomonadati</taxon>
        <taxon>Spirochaetota</taxon>
        <taxon>Spirochaetia</taxon>
        <taxon>Spirochaetales</taxon>
        <taxon>environmental samples</taxon>
    </lineage>
</organism>
<dbReference type="InterPro" id="IPR033134">
    <property type="entry name" value="Asp/Glu_racemase_AS_2"/>
</dbReference>
<sequence length="253" mass="27198">MRAPCDIVYVGDNANMPYGNRPFSEIVSLAGRMLDMLSEHEVEVVAIACNTISATVEHLRPLSKVPLVDIISPAAEALARRGEPDVGLFATEFTVKSGLHAKRVGELNPVVKVHGVSSPRLAALIDGAIGDEKAIRDEIASMLEKLASLHPVTTVLLGCTHYPIVMEIFKSLAPDIAFIDPADLQADEVMRLLRHDGWGSAVALNMAHAEVSGAARAAAPSLEIITSGIPDSYRRIMQRLGIPEAQSIRRLEA</sequence>
<dbReference type="InterPro" id="IPR015942">
    <property type="entry name" value="Asp/Glu/hydantoin_racemase"/>
</dbReference>
<accession>A0A3P3XSH5</accession>
<dbReference type="PROSITE" id="PS00924">
    <property type="entry name" value="ASP_GLU_RACEMASE_2"/>
    <property type="match status" value="1"/>
</dbReference>
<evidence type="ECO:0000256" key="1">
    <source>
        <dbReference type="ARBA" id="ARBA00023235"/>
    </source>
</evidence>
<dbReference type="Pfam" id="PF01177">
    <property type="entry name" value="Asp_Glu_race"/>
    <property type="match status" value="1"/>
</dbReference>
<keyword evidence="1 2" id="KW-0413">Isomerase</keyword>
<reference evidence="2" key="1">
    <citation type="submission" date="2017-02" db="EMBL/GenBank/DDBJ databases">
        <authorList>
            <person name="Regsiter A."/>
            <person name="William W."/>
        </authorList>
    </citation>
    <scope>NUCLEOTIDE SEQUENCE</scope>
    <source>
        <strain evidence="2">BdmA 4</strain>
    </source>
</reference>
<dbReference type="EMBL" id="FWDO01000005">
    <property type="protein sequence ID" value="SLM19251.1"/>
    <property type="molecule type" value="Genomic_DNA"/>
</dbReference>
<dbReference type="PANTHER" id="PTHR21198:SF3">
    <property type="entry name" value="GLUTAMATE RACEMASE"/>
    <property type="match status" value="1"/>
</dbReference>
<dbReference type="GO" id="GO:0008881">
    <property type="term" value="F:glutamate racemase activity"/>
    <property type="evidence" value="ECO:0007669"/>
    <property type="project" value="UniProtKB-EC"/>
</dbReference>
<proteinExistence type="predicted"/>
<dbReference type="Gene3D" id="3.40.50.1860">
    <property type="match status" value="2"/>
</dbReference>
<dbReference type="SUPFAM" id="SSF53681">
    <property type="entry name" value="Aspartate/glutamate racemase"/>
    <property type="match status" value="2"/>
</dbReference>
<gene>
    <name evidence="2" type="ORF">SPIRO4BDMA_50766</name>
</gene>
<evidence type="ECO:0000313" key="2">
    <source>
        <dbReference type="EMBL" id="SLM19251.1"/>
    </source>
</evidence>
<name>A0A3P3XSH5_9SPIR</name>
<dbReference type="InterPro" id="IPR001920">
    <property type="entry name" value="Asp/Glu_race"/>
</dbReference>
<dbReference type="AlphaFoldDB" id="A0A3P3XSH5"/>
<dbReference type="PANTHER" id="PTHR21198">
    <property type="entry name" value="GLUTAMATE RACEMASE"/>
    <property type="match status" value="1"/>
</dbReference>
<protein>
    <submittedName>
        <fullName evidence="2">Putative Glutamate racemase</fullName>
        <ecNumber evidence="2">5.1.1.3</ecNumber>
    </submittedName>
</protein>
<dbReference type="EC" id="5.1.1.3" evidence="2"/>